<reference evidence="2" key="1">
    <citation type="submission" date="2018-12" db="EMBL/GenBank/DDBJ databases">
        <authorList>
            <person name="Sun L."/>
            <person name="Chen Z."/>
        </authorList>
    </citation>
    <scope>NUCLEOTIDE SEQUENCE [LARGE SCALE GENOMIC DNA]</scope>
    <source>
        <strain evidence="2">3-2-2</strain>
    </source>
</reference>
<dbReference type="InterPro" id="IPR001296">
    <property type="entry name" value="Glyco_trans_1"/>
</dbReference>
<accession>A0A429XW50</accession>
<evidence type="ECO:0000313" key="2">
    <source>
        <dbReference type="EMBL" id="RST72566.1"/>
    </source>
</evidence>
<dbReference type="Pfam" id="PF00534">
    <property type="entry name" value="Glycos_transf_1"/>
    <property type="match status" value="1"/>
</dbReference>
<dbReference type="RefSeq" id="WP_126051774.1">
    <property type="nucleotide sequence ID" value="NZ_QYTV02000008.1"/>
</dbReference>
<name>A0A429XW50_9BACI</name>
<evidence type="ECO:0000259" key="1">
    <source>
        <dbReference type="Pfam" id="PF00534"/>
    </source>
</evidence>
<dbReference type="SUPFAM" id="SSF53756">
    <property type="entry name" value="UDP-Glycosyltransferase/glycogen phosphorylase"/>
    <property type="match status" value="1"/>
</dbReference>
<gene>
    <name evidence="2" type="ORF">D4T97_016045</name>
</gene>
<dbReference type="CDD" id="cd03811">
    <property type="entry name" value="GT4_GT28_WabH-like"/>
    <property type="match status" value="1"/>
</dbReference>
<dbReference type="PANTHER" id="PTHR12526">
    <property type="entry name" value="GLYCOSYLTRANSFERASE"/>
    <property type="match status" value="1"/>
</dbReference>
<keyword evidence="3" id="KW-1185">Reference proteome</keyword>
<comment type="caution">
    <text evidence="2">The sequence shown here is derived from an EMBL/GenBank/DDBJ whole genome shotgun (WGS) entry which is preliminary data.</text>
</comment>
<protein>
    <submittedName>
        <fullName evidence="2">Glycosyltransferase</fullName>
    </submittedName>
</protein>
<dbReference type="OrthoDB" id="9813638at2"/>
<proteinExistence type="predicted"/>
<sequence>MKKIVIVTRRMVMGGIGRALISMLNSIPEDKYNVTVLVMGTGGELEDEIPQHVKVECLYGYEKTTIEKIWKCTKRGRFIRAFKIGWYTLLAKMTKNVFKQEWYHSKMISIIKTEYDLAIAYDPPASFPVVFVIRNIKAKTKIAWIHADVSNYVNELKPYKEFYEKYDKVFCVSKYGMRKFNQLYPNLKEKTSVFYNILDTRQMAIMAEKDEGFNDQFDGIRILTVGRLSIEKGQDIIPSILMKLRTEGKNIRWYCIGDGNSRSELEKLIKKHGAEEHFILLGTKQNPYNYIRQCDIYVQPSRHEGYCISLAEAKVFNKPIVTTDFAGAREQIENGKNGLIVKFDEYAIYAAVKTLINNQSLCVKFKNNLKRTNVNTTYEIKKLYDSVG</sequence>
<dbReference type="GO" id="GO:0016757">
    <property type="term" value="F:glycosyltransferase activity"/>
    <property type="evidence" value="ECO:0007669"/>
    <property type="project" value="InterPro"/>
</dbReference>
<dbReference type="PANTHER" id="PTHR12526:SF630">
    <property type="entry name" value="GLYCOSYLTRANSFERASE"/>
    <property type="match status" value="1"/>
</dbReference>
<dbReference type="Proteomes" id="UP000287156">
    <property type="component" value="Unassembled WGS sequence"/>
</dbReference>
<organism evidence="2 3">
    <name type="scientific">Siminovitchia acidinfaciens</name>
    <dbReference type="NCBI Taxonomy" id="2321395"/>
    <lineage>
        <taxon>Bacteria</taxon>
        <taxon>Bacillati</taxon>
        <taxon>Bacillota</taxon>
        <taxon>Bacilli</taxon>
        <taxon>Bacillales</taxon>
        <taxon>Bacillaceae</taxon>
        <taxon>Siminovitchia</taxon>
    </lineage>
</organism>
<dbReference type="AlphaFoldDB" id="A0A429XW50"/>
<feature type="domain" description="Glycosyl transferase family 1" evidence="1">
    <location>
        <begin position="220"/>
        <end position="370"/>
    </location>
</feature>
<dbReference type="EMBL" id="QYTV02000008">
    <property type="protein sequence ID" value="RST72566.1"/>
    <property type="molecule type" value="Genomic_DNA"/>
</dbReference>
<evidence type="ECO:0000313" key="3">
    <source>
        <dbReference type="Proteomes" id="UP000287156"/>
    </source>
</evidence>
<dbReference type="Gene3D" id="3.40.50.2000">
    <property type="entry name" value="Glycogen Phosphorylase B"/>
    <property type="match status" value="2"/>
</dbReference>